<keyword evidence="10" id="KW-0862">Zinc</keyword>
<dbReference type="SUPFAM" id="SSF53271">
    <property type="entry name" value="PRTase-like"/>
    <property type="match status" value="1"/>
</dbReference>
<keyword evidence="9" id="KW-0833">Ubl conjugation pathway</keyword>
<evidence type="ECO:0000256" key="9">
    <source>
        <dbReference type="ARBA" id="ARBA00022786"/>
    </source>
</evidence>
<dbReference type="CDD" id="cd20336">
    <property type="entry name" value="Rcat_RBR"/>
    <property type="match status" value="1"/>
</dbReference>
<dbReference type="Gene3D" id="1.20.120.1750">
    <property type="match status" value="1"/>
</dbReference>
<dbReference type="InterPro" id="IPR000836">
    <property type="entry name" value="PRTase_dom"/>
</dbReference>
<evidence type="ECO:0000256" key="2">
    <source>
        <dbReference type="ARBA" id="ARBA00004784"/>
    </source>
</evidence>
<evidence type="ECO:0000313" key="14">
    <source>
        <dbReference type="Proteomes" id="UP001324427"/>
    </source>
</evidence>
<dbReference type="CDD" id="cd06223">
    <property type="entry name" value="PRTases_typeI"/>
    <property type="match status" value="1"/>
</dbReference>
<organism evidence="13 14">
    <name type="scientific">Oleoguttula mirabilis</name>
    <dbReference type="NCBI Taxonomy" id="1507867"/>
    <lineage>
        <taxon>Eukaryota</taxon>
        <taxon>Fungi</taxon>
        <taxon>Dikarya</taxon>
        <taxon>Ascomycota</taxon>
        <taxon>Pezizomycotina</taxon>
        <taxon>Dothideomycetes</taxon>
        <taxon>Dothideomycetidae</taxon>
        <taxon>Mycosphaerellales</taxon>
        <taxon>Teratosphaeriaceae</taxon>
        <taxon>Oleoguttula</taxon>
    </lineage>
</organism>
<dbReference type="InterPro" id="IPR027417">
    <property type="entry name" value="P-loop_NTPase"/>
</dbReference>
<dbReference type="NCBIfam" id="NF004018">
    <property type="entry name" value="PRK05480.1"/>
    <property type="match status" value="1"/>
</dbReference>
<dbReference type="EMBL" id="JAVFHQ010000066">
    <property type="protein sequence ID" value="KAK4540528.1"/>
    <property type="molecule type" value="Genomic_DNA"/>
</dbReference>
<dbReference type="InterPro" id="IPR003593">
    <property type="entry name" value="AAA+_ATPase"/>
</dbReference>
<dbReference type="SUPFAM" id="SSF52540">
    <property type="entry name" value="P-loop containing nucleoside triphosphate hydrolases"/>
    <property type="match status" value="1"/>
</dbReference>
<dbReference type="InterPro" id="IPR013083">
    <property type="entry name" value="Znf_RING/FYVE/PHD"/>
</dbReference>
<evidence type="ECO:0000256" key="6">
    <source>
        <dbReference type="ARBA" id="ARBA00022741"/>
    </source>
</evidence>
<evidence type="ECO:0000313" key="13">
    <source>
        <dbReference type="EMBL" id="KAK4540528.1"/>
    </source>
</evidence>
<dbReference type="FunFam" id="3.40.50.300:FF:000339">
    <property type="entry name" value="Uridine kinase"/>
    <property type="match status" value="1"/>
</dbReference>
<keyword evidence="6 11" id="KW-0547">Nucleotide-binding</keyword>
<evidence type="ECO:0000256" key="10">
    <source>
        <dbReference type="ARBA" id="ARBA00022833"/>
    </source>
</evidence>
<dbReference type="Gene3D" id="3.40.50.300">
    <property type="entry name" value="P-loop containing nucleotide triphosphate hydrolases"/>
    <property type="match status" value="1"/>
</dbReference>
<dbReference type="Gene3D" id="3.30.40.10">
    <property type="entry name" value="Zinc/RING finger domain, C3HC4 (zinc finger)"/>
    <property type="match status" value="1"/>
</dbReference>
<protein>
    <recommendedName>
        <fullName evidence="11">Uridine kinase</fullName>
        <ecNumber evidence="11">2.7.1.48</ecNumber>
    </recommendedName>
</protein>
<evidence type="ECO:0000256" key="1">
    <source>
        <dbReference type="ARBA" id="ARBA00004690"/>
    </source>
</evidence>
<evidence type="ECO:0000256" key="3">
    <source>
        <dbReference type="ARBA" id="ARBA00022679"/>
    </source>
</evidence>
<name>A0AAV9J6M1_9PEZI</name>
<dbReference type="SUPFAM" id="SSF57850">
    <property type="entry name" value="RING/U-box"/>
    <property type="match status" value="3"/>
</dbReference>
<dbReference type="InterPro" id="IPR044066">
    <property type="entry name" value="TRIAD_supradom"/>
</dbReference>
<dbReference type="InterPro" id="IPR006083">
    <property type="entry name" value="PRK/URK"/>
</dbReference>
<dbReference type="PROSITE" id="PS51873">
    <property type="entry name" value="TRIAD"/>
    <property type="match status" value="1"/>
</dbReference>
<evidence type="ECO:0000259" key="12">
    <source>
        <dbReference type="PROSITE" id="PS51873"/>
    </source>
</evidence>
<dbReference type="InterPro" id="IPR029057">
    <property type="entry name" value="PRTase-like"/>
</dbReference>
<comment type="caution">
    <text evidence="13">The sequence shown here is derived from an EMBL/GenBank/DDBJ whole genome shotgun (WGS) entry which is preliminary data.</text>
</comment>
<comment type="similarity">
    <text evidence="11">Belongs to the uridine kinase family.</text>
</comment>
<keyword evidence="4" id="KW-0479">Metal-binding</keyword>
<comment type="catalytic activity">
    <reaction evidence="11">
        <text>cytidine + ATP = CMP + ADP + H(+)</text>
        <dbReference type="Rhea" id="RHEA:24674"/>
        <dbReference type="ChEBI" id="CHEBI:15378"/>
        <dbReference type="ChEBI" id="CHEBI:17562"/>
        <dbReference type="ChEBI" id="CHEBI:30616"/>
        <dbReference type="ChEBI" id="CHEBI:60377"/>
        <dbReference type="ChEBI" id="CHEBI:456216"/>
        <dbReference type="EC" id="2.7.1.48"/>
    </reaction>
</comment>
<proteinExistence type="inferred from homology"/>
<dbReference type="Proteomes" id="UP001324427">
    <property type="component" value="Unassembled WGS sequence"/>
</dbReference>
<dbReference type="Pfam" id="PF14681">
    <property type="entry name" value="UPRTase"/>
    <property type="match status" value="1"/>
</dbReference>
<dbReference type="GO" id="GO:0008655">
    <property type="term" value="P:pyrimidine-containing compound salvage"/>
    <property type="evidence" value="ECO:0007669"/>
    <property type="project" value="UniProtKB-ARBA"/>
</dbReference>
<dbReference type="AlphaFoldDB" id="A0AAV9J6M1"/>
<dbReference type="GO" id="GO:0005524">
    <property type="term" value="F:ATP binding"/>
    <property type="evidence" value="ECO:0007669"/>
    <property type="project" value="UniProtKB-KW"/>
</dbReference>
<comment type="catalytic activity">
    <reaction evidence="11">
        <text>uridine + ATP = UMP + ADP + H(+)</text>
        <dbReference type="Rhea" id="RHEA:16825"/>
        <dbReference type="ChEBI" id="CHEBI:15378"/>
        <dbReference type="ChEBI" id="CHEBI:16704"/>
        <dbReference type="ChEBI" id="CHEBI:30616"/>
        <dbReference type="ChEBI" id="CHEBI:57865"/>
        <dbReference type="ChEBI" id="CHEBI:456216"/>
        <dbReference type="EC" id="2.7.1.48"/>
    </reaction>
</comment>
<evidence type="ECO:0000256" key="8">
    <source>
        <dbReference type="ARBA" id="ARBA00022777"/>
    </source>
</evidence>
<keyword evidence="8 11" id="KW-0418">Kinase</keyword>
<keyword evidence="5" id="KW-0677">Repeat</keyword>
<dbReference type="Gene3D" id="3.40.50.2020">
    <property type="match status" value="1"/>
</dbReference>
<dbReference type="PRINTS" id="PR00988">
    <property type="entry name" value="URIDINKINASE"/>
</dbReference>
<evidence type="ECO:0000256" key="5">
    <source>
        <dbReference type="ARBA" id="ARBA00022737"/>
    </source>
</evidence>
<dbReference type="CDD" id="cd20335">
    <property type="entry name" value="BRcat_RBR"/>
    <property type="match status" value="1"/>
</dbReference>
<dbReference type="PANTHER" id="PTHR10285">
    <property type="entry name" value="URIDINE KINASE"/>
    <property type="match status" value="1"/>
</dbReference>
<dbReference type="GO" id="GO:0004849">
    <property type="term" value="F:uridine kinase activity"/>
    <property type="evidence" value="ECO:0007669"/>
    <property type="project" value="UniProtKB-EC"/>
</dbReference>
<keyword evidence="14" id="KW-1185">Reference proteome</keyword>
<accession>A0AAV9J6M1</accession>
<feature type="domain" description="RING-type" evidence="12">
    <location>
        <begin position="450"/>
        <end position="674"/>
    </location>
</feature>
<dbReference type="SMART" id="SM00647">
    <property type="entry name" value="IBR"/>
    <property type="match status" value="2"/>
</dbReference>
<dbReference type="Pfam" id="PF01485">
    <property type="entry name" value="IBR"/>
    <property type="match status" value="1"/>
</dbReference>
<evidence type="ECO:0000256" key="4">
    <source>
        <dbReference type="ARBA" id="ARBA00022723"/>
    </source>
</evidence>
<comment type="pathway">
    <text evidence="2 11">Pyrimidine metabolism; CTP biosynthesis via salvage pathway; CTP from cytidine: step 1/3.</text>
</comment>
<dbReference type="InterPro" id="IPR000764">
    <property type="entry name" value="Uridine_kinase-like"/>
</dbReference>
<gene>
    <name evidence="13" type="ORF">LTR36_009166</name>
</gene>
<keyword evidence="3 11" id="KW-0808">Transferase</keyword>
<evidence type="ECO:0000256" key="11">
    <source>
        <dbReference type="RuleBase" id="RU003825"/>
    </source>
</evidence>
<dbReference type="Pfam" id="PF22191">
    <property type="entry name" value="IBR_1"/>
    <property type="match status" value="1"/>
</dbReference>
<dbReference type="NCBIfam" id="TIGR00235">
    <property type="entry name" value="udk"/>
    <property type="match status" value="1"/>
</dbReference>
<sequence>MNSIPHGLPLGVEERVAKAHYSPPWANTSIIGIAGSSGSGKTSLSHAIIRELNLPWVVILSMDSFYKPLTAEQSAAAFRNEYDFDAPHAMDFDILVEKLRDIKSGQKADIPIYSFAKHARQEKTTTIYSPHVLILEGIFALHDERVLDLLDVKIFAEADADLCLSRRLLRDTRERGRDIEGCIKQWFTFVKPNFHKYVEPQRNVADIIVPRGVENRVAIGMVSDRIHKTLDQKSRLHQLELKRLGKVSEDAPLSNHVQILQHTNQVRGINTILMNPELSREDFIFYFDRLAVMLVEKATETGLHFKAVTVETPVPGRRYRGLRPDGEASAVVILRGGSCLETGLKRVIPDCRTGRVLIQTNFRRGEPELHFYSLAPDISEHGCVLLLDPQMSSGGAALMAVRVLLDHGVREDRIVFVTYMAGKMGLNRLMGVFPEIKVVLSIADTISKMKKTKCSSCDRSLPTTQFPKHPEGSSCEHGRETCRRCWHQWLEAQVNSKSFDQISCAQCSNTLGQGEIRALATPAVYQRYLDSEFKATMSADPDFRWCIAPSCTSGQIHSEGDIFRCVACRHKACSQCNAAWHEGEGCGAYMARVKAQPEEEEASAKALKKMAKLCPGCSRKIEKNGGCDHITCKVCRHEWCWRCLADYNGPAGIRKVGNSAHKGSCEYWRHNPSPDV</sequence>
<evidence type="ECO:0000256" key="7">
    <source>
        <dbReference type="ARBA" id="ARBA00022771"/>
    </source>
</evidence>
<keyword evidence="11" id="KW-0067">ATP-binding</keyword>
<keyword evidence="7" id="KW-0863">Zinc-finger</keyword>
<comment type="pathway">
    <text evidence="1 11">Pyrimidine metabolism; UMP biosynthesis via salvage pathway; UMP from uridine: step 1/1.</text>
</comment>
<dbReference type="Pfam" id="PF00485">
    <property type="entry name" value="PRK"/>
    <property type="match status" value="1"/>
</dbReference>
<dbReference type="InterPro" id="IPR002867">
    <property type="entry name" value="IBR_dom"/>
</dbReference>
<dbReference type="GO" id="GO:0008270">
    <property type="term" value="F:zinc ion binding"/>
    <property type="evidence" value="ECO:0007669"/>
    <property type="project" value="UniProtKB-KW"/>
</dbReference>
<reference evidence="13 14" key="1">
    <citation type="submission" date="2021-11" db="EMBL/GenBank/DDBJ databases">
        <title>Black yeast isolated from Biological Soil Crust.</title>
        <authorList>
            <person name="Kurbessoian T."/>
        </authorList>
    </citation>
    <scope>NUCLEOTIDE SEQUENCE [LARGE SCALE GENOMIC DNA]</scope>
    <source>
        <strain evidence="13 14">CCFEE 5522</strain>
    </source>
</reference>
<dbReference type="CDD" id="cd02023">
    <property type="entry name" value="UMPK"/>
    <property type="match status" value="1"/>
</dbReference>
<dbReference type="SMART" id="SM00382">
    <property type="entry name" value="AAA"/>
    <property type="match status" value="1"/>
</dbReference>
<dbReference type="EC" id="2.7.1.48" evidence="11"/>